<sequence length="231" mass="25933">MKPFCRLRYAPSDRGKLRLSFSWQSRKRPRCPASSPFPMCWSFDLSRRRSCLSGPRSPCSSGRCRERCRRSMSLGDGLFAGGAPCGMFIYNNSDILRARTGVSVMFTASLVPEAYYWARSAKHFDGKLTVVQVSTVFGEDPNYWSLALLGTDQHAMPCDFEIIGPLVLPDENPMRQSRRVVLSNATEFPISKPAWSDIRPMSSSSARGSILTDPQLLSDQPERYSTRPFLG</sequence>
<gene>
    <name evidence="2" type="ORF">Rleg4DRAFT_5429</name>
    <name evidence="3" type="ORF">Rleg4DRAFT_6592</name>
</gene>
<evidence type="ECO:0000256" key="1">
    <source>
        <dbReference type="SAM" id="MobiDB-lite"/>
    </source>
</evidence>
<dbReference type="AlphaFoldDB" id="J0CLS4"/>
<evidence type="ECO:0000313" key="2">
    <source>
        <dbReference type="EMBL" id="EJC83657.1"/>
    </source>
</evidence>
<proteinExistence type="predicted"/>
<name>J0CLS4_RHILT</name>
<organism evidence="3">
    <name type="scientific">Rhizobium leguminosarum bv. trifolii WSM2297</name>
    <dbReference type="NCBI Taxonomy" id="754762"/>
    <lineage>
        <taxon>Bacteria</taxon>
        <taxon>Pseudomonadati</taxon>
        <taxon>Pseudomonadota</taxon>
        <taxon>Alphaproteobacteria</taxon>
        <taxon>Hyphomicrobiales</taxon>
        <taxon>Rhizobiaceae</taxon>
        <taxon>Rhizobium/Agrobacterium group</taxon>
        <taxon>Rhizobium</taxon>
    </lineage>
</organism>
<feature type="region of interest" description="Disordered" evidence="1">
    <location>
        <begin position="199"/>
        <end position="231"/>
    </location>
</feature>
<accession>J0CLS4</accession>
<dbReference type="EMBL" id="JH719393">
    <property type="protein sequence ID" value="EJC83657.1"/>
    <property type="molecule type" value="Genomic_DNA"/>
</dbReference>
<dbReference type="HOGENOM" id="CLU_1198996_0_0_5"/>
<reference evidence="3" key="1">
    <citation type="submission" date="2012-02" db="EMBL/GenBank/DDBJ databases">
        <title>Improved High-Quality Draft Sequence of Rhizobium leguminosarum bv. trifolii WSM2297.</title>
        <authorList>
            <consortium name="US DOE Joint Genome Institute"/>
            <person name="Lucas S."/>
            <person name="Han J."/>
            <person name="Lapidus A."/>
            <person name="Cheng J.-F."/>
            <person name="Goodwin L."/>
            <person name="Pitluck S."/>
            <person name="Peters L."/>
            <person name="Ovchinnikova G."/>
            <person name="Zhang X."/>
            <person name="Detter J.C."/>
            <person name="Han C."/>
            <person name="Tapia R."/>
            <person name="Land M."/>
            <person name="Hauser L."/>
            <person name="Kyrpides N."/>
            <person name="Ivanova N."/>
            <person name="Pagani I."/>
            <person name="Brau L."/>
            <person name="Yates R."/>
            <person name="O'Hara G."/>
            <person name="Rui T."/>
            <person name="Howieson J."/>
            <person name="Reeve W."/>
            <person name="Woyke T."/>
        </authorList>
    </citation>
    <scope>NUCLEOTIDE SEQUENCE [LARGE SCALE GENOMIC DNA]</scope>
    <source>
        <strain evidence="3">WSM2297</strain>
    </source>
</reference>
<dbReference type="Proteomes" id="UP000005732">
    <property type="component" value="Unassembled WGS sequence"/>
</dbReference>
<protein>
    <submittedName>
        <fullName evidence="3">Uncharacterized protein</fullName>
    </submittedName>
</protein>
<dbReference type="EMBL" id="JH719393">
    <property type="protein sequence ID" value="EJC84752.1"/>
    <property type="molecule type" value="Genomic_DNA"/>
</dbReference>
<evidence type="ECO:0000313" key="3">
    <source>
        <dbReference type="EMBL" id="EJC84752.1"/>
    </source>
</evidence>